<dbReference type="AlphaFoldDB" id="A0A225SSM0"/>
<evidence type="ECO:0000256" key="4">
    <source>
        <dbReference type="ARBA" id="ARBA00022475"/>
    </source>
</evidence>
<dbReference type="Pfam" id="PF00528">
    <property type="entry name" value="BPD_transp_1"/>
    <property type="match status" value="1"/>
</dbReference>
<evidence type="ECO:0000256" key="7">
    <source>
        <dbReference type="ARBA" id="ARBA00023136"/>
    </source>
</evidence>
<dbReference type="RefSeq" id="WP_088755734.1">
    <property type="nucleotide sequence ID" value="NZ_JARJFG010000007.1"/>
</dbReference>
<feature type="domain" description="ABC transmembrane type-1" evidence="9">
    <location>
        <begin position="16"/>
        <end position="204"/>
    </location>
</feature>
<organism evidence="10 11">
    <name type="scientific">Herbaspirillum aquaticum</name>
    <dbReference type="NCBI Taxonomy" id="568783"/>
    <lineage>
        <taxon>Bacteria</taxon>
        <taxon>Pseudomonadati</taxon>
        <taxon>Pseudomonadota</taxon>
        <taxon>Betaproteobacteria</taxon>
        <taxon>Burkholderiales</taxon>
        <taxon>Oxalobacteraceae</taxon>
        <taxon>Herbaspirillum</taxon>
    </lineage>
</organism>
<feature type="transmembrane region" description="Helical" evidence="8">
    <location>
        <begin position="61"/>
        <end position="80"/>
    </location>
</feature>
<dbReference type="PROSITE" id="PS50928">
    <property type="entry name" value="ABC_TM1"/>
    <property type="match status" value="1"/>
</dbReference>
<comment type="similarity">
    <text evidence="2">Belongs to the binding-protein-dependent transport system permease family. HisMQ subfamily.</text>
</comment>
<comment type="caution">
    <text evidence="10">The sequence shown here is derived from an EMBL/GenBank/DDBJ whole genome shotgun (WGS) entry which is preliminary data.</text>
</comment>
<dbReference type="GO" id="GO:0006865">
    <property type="term" value="P:amino acid transport"/>
    <property type="evidence" value="ECO:0007669"/>
    <property type="project" value="TreeGrafter"/>
</dbReference>
<sequence>MNAFSFLHVEYLLQAAVWTVVLSLVAFVFGGVAGFVIALWRVSPNAFLRGLASTYIQVVQGIPLLVILFVAYFGLAIAGFKLTPLVAAGISFAIYCAAFLGEIWRGCIQAVPKTQWEASECLGFNRFEQLTKVILPQAVKIATPPTVGFMVQIVKNTSLASVIGFVDLSRAGQIINNSTFQPFTVFGCVALIYFCLCFPLSALSKHFERKLNVSHR</sequence>
<dbReference type="PANTHER" id="PTHR30614">
    <property type="entry name" value="MEMBRANE COMPONENT OF AMINO ACID ABC TRANSPORTER"/>
    <property type="match status" value="1"/>
</dbReference>
<dbReference type="EMBL" id="NJGV01000011">
    <property type="protein sequence ID" value="OWY34139.1"/>
    <property type="molecule type" value="Genomic_DNA"/>
</dbReference>
<evidence type="ECO:0000256" key="8">
    <source>
        <dbReference type="RuleBase" id="RU363032"/>
    </source>
</evidence>
<evidence type="ECO:0000256" key="6">
    <source>
        <dbReference type="ARBA" id="ARBA00022989"/>
    </source>
</evidence>
<keyword evidence="11" id="KW-1185">Reference proteome</keyword>
<evidence type="ECO:0000259" key="9">
    <source>
        <dbReference type="PROSITE" id="PS50928"/>
    </source>
</evidence>
<dbReference type="NCBIfam" id="TIGR01726">
    <property type="entry name" value="HEQRo_perm_3TM"/>
    <property type="match status" value="1"/>
</dbReference>
<dbReference type="InterPro" id="IPR043429">
    <property type="entry name" value="ArtM/GltK/GlnP/TcyL/YhdX-like"/>
</dbReference>
<proteinExistence type="inferred from homology"/>
<dbReference type="Proteomes" id="UP000214747">
    <property type="component" value="Unassembled WGS sequence"/>
</dbReference>
<dbReference type="InterPro" id="IPR000515">
    <property type="entry name" value="MetI-like"/>
</dbReference>
<comment type="subcellular location">
    <subcellularLocation>
        <location evidence="1">Cell inner membrane</location>
        <topology evidence="1">Multi-pass membrane protein</topology>
    </subcellularLocation>
    <subcellularLocation>
        <location evidence="8">Cell membrane</location>
        <topology evidence="8">Multi-pass membrane protein</topology>
    </subcellularLocation>
</comment>
<keyword evidence="5 8" id="KW-0812">Transmembrane</keyword>
<evidence type="ECO:0000256" key="1">
    <source>
        <dbReference type="ARBA" id="ARBA00004429"/>
    </source>
</evidence>
<dbReference type="GO" id="GO:0022857">
    <property type="term" value="F:transmembrane transporter activity"/>
    <property type="evidence" value="ECO:0007669"/>
    <property type="project" value="InterPro"/>
</dbReference>
<feature type="transmembrane region" description="Helical" evidence="8">
    <location>
        <begin position="15"/>
        <end position="40"/>
    </location>
</feature>
<evidence type="ECO:0000256" key="3">
    <source>
        <dbReference type="ARBA" id="ARBA00022448"/>
    </source>
</evidence>
<feature type="transmembrane region" description="Helical" evidence="8">
    <location>
        <begin position="86"/>
        <end position="104"/>
    </location>
</feature>
<evidence type="ECO:0000313" key="10">
    <source>
        <dbReference type="EMBL" id="OWY34139.1"/>
    </source>
</evidence>
<reference evidence="10 11" key="1">
    <citation type="journal article" date="2010" name="Int. J. Syst. Evol. Microbiol.">
        <title>Reclassification of Herbaspirillum putei as a later heterotypic synonym of Herbaspirillum huttiense, with the description of H. huttiense subsp. huttiense subsp. nov. and H. huttiense subsp. putei subsp. nov., comb. nov., and description of Herbaspirillum aquaticum sp. nov.</title>
        <authorList>
            <person name="Dobritsa A.P."/>
            <person name="Reddy M.C."/>
            <person name="Samadpour M."/>
        </authorList>
    </citation>
    <scope>NUCLEOTIDE SEQUENCE [LARGE SCALE GENOMIC DNA]</scope>
    <source>
        <strain evidence="10 11">IEH 4430</strain>
    </source>
</reference>
<name>A0A225SSM0_9BURK</name>
<dbReference type="InterPro" id="IPR035906">
    <property type="entry name" value="MetI-like_sf"/>
</dbReference>
<gene>
    <name evidence="10" type="ORF">CEJ45_14245</name>
</gene>
<evidence type="ECO:0000256" key="2">
    <source>
        <dbReference type="ARBA" id="ARBA00010072"/>
    </source>
</evidence>
<dbReference type="PANTHER" id="PTHR30614:SF34">
    <property type="entry name" value="BLR6398 PROTEIN"/>
    <property type="match status" value="1"/>
</dbReference>
<feature type="transmembrane region" description="Helical" evidence="8">
    <location>
        <begin position="183"/>
        <end position="203"/>
    </location>
</feature>
<keyword evidence="3 8" id="KW-0813">Transport</keyword>
<protein>
    <submittedName>
        <fullName evidence="10">Amino acid ABC transporter permease</fullName>
    </submittedName>
</protein>
<keyword evidence="7 8" id="KW-0472">Membrane</keyword>
<dbReference type="InterPro" id="IPR010065">
    <property type="entry name" value="AA_ABC_transptr_permease_3TM"/>
</dbReference>
<dbReference type="SUPFAM" id="SSF161098">
    <property type="entry name" value="MetI-like"/>
    <property type="match status" value="1"/>
</dbReference>
<dbReference type="CDD" id="cd06261">
    <property type="entry name" value="TM_PBP2"/>
    <property type="match status" value="1"/>
</dbReference>
<keyword evidence="6 8" id="KW-1133">Transmembrane helix</keyword>
<evidence type="ECO:0000256" key="5">
    <source>
        <dbReference type="ARBA" id="ARBA00022692"/>
    </source>
</evidence>
<accession>A0A225SSM0</accession>
<dbReference type="GO" id="GO:0043190">
    <property type="term" value="C:ATP-binding cassette (ABC) transporter complex"/>
    <property type="evidence" value="ECO:0007669"/>
    <property type="project" value="InterPro"/>
</dbReference>
<evidence type="ECO:0000313" key="11">
    <source>
        <dbReference type="Proteomes" id="UP000214747"/>
    </source>
</evidence>
<dbReference type="Gene3D" id="1.10.3720.10">
    <property type="entry name" value="MetI-like"/>
    <property type="match status" value="1"/>
</dbReference>
<keyword evidence="4" id="KW-1003">Cell membrane</keyword>